<dbReference type="SUPFAM" id="SSF52540">
    <property type="entry name" value="P-loop containing nucleoside triphosphate hydrolases"/>
    <property type="match status" value="1"/>
</dbReference>
<dbReference type="GO" id="GO:0005524">
    <property type="term" value="F:ATP binding"/>
    <property type="evidence" value="ECO:0007669"/>
    <property type="project" value="UniProtKB-KW"/>
</dbReference>
<dbReference type="AlphaFoldDB" id="A0A7C8FN66"/>
<accession>A0A7C8FN66</accession>
<dbReference type="InterPro" id="IPR027417">
    <property type="entry name" value="P-loop_NTPase"/>
</dbReference>
<organism evidence="8 9">
    <name type="scientific">Adlercreutzia muris</name>
    <dbReference type="NCBI Taxonomy" id="1796610"/>
    <lineage>
        <taxon>Bacteria</taxon>
        <taxon>Bacillati</taxon>
        <taxon>Actinomycetota</taxon>
        <taxon>Coriobacteriia</taxon>
        <taxon>Eggerthellales</taxon>
        <taxon>Eggerthellaceae</taxon>
        <taxon>Adlercreutzia</taxon>
    </lineage>
</organism>
<dbReference type="GO" id="GO:0016301">
    <property type="term" value="F:kinase activity"/>
    <property type="evidence" value="ECO:0007669"/>
    <property type="project" value="InterPro"/>
</dbReference>
<name>A0A7C8FN66_9ACTN</name>
<dbReference type="InterPro" id="IPR010488">
    <property type="entry name" value="Zeta_toxin_domain"/>
</dbReference>
<evidence type="ECO:0000259" key="7">
    <source>
        <dbReference type="Pfam" id="PF06414"/>
    </source>
</evidence>
<evidence type="ECO:0000256" key="1">
    <source>
        <dbReference type="ARBA" id="ARBA00009104"/>
    </source>
</evidence>
<evidence type="ECO:0000313" key="9">
    <source>
        <dbReference type="Proteomes" id="UP000479639"/>
    </source>
</evidence>
<proteinExistence type="inferred from homology"/>
<keyword evidence="9" id="KW-1185">Reference proteome</keyword>
<comment type="similarity">
    <text evidence="1">Belongs to the zeta toxin family.</text>
</comment>
<evidence type="ECO:0000256" key="4">
    <source>
        <dbReference type="ARBA" id="ARBA00022840"/>
    </source>
</evidence>
<dbReference type="EMBL" id="WAJS01000028">
    <property type="protein sequence ID" value="KAB1643332.1"/>
    <property type="molecule type" value="Genomic_DNA"/>
</dbReference>
<evidence type="ECO:0000313" key="8">
    <source>
        <dbReference type="EMBL" id="KAB1643332.1"/>
    </source>
</evidence>
<gene>
    <name evidence="8" type="ORF">F8D48_08815</name>
</gene>
<evidence type="ECO:0000256" key="6">
    <source>
        <dbReference type="ARBA" id="ARBA00048178"/>
    </source>
</evidence>
<feature type="domain" description="Zeta toxin" evidence="7">
    <location>
        <begin position="34"/>
        <end position="211"/>
    </location>
</feature>
<reference evidence="8 9" key="1">
    <citation type="submission" date="2019-09" db="EMBL/GenBank/DDBJ databases">
        <title>Whole genome shotgun sequencing (WGS) of Ellagibacter isourolithinifaciens DSM 104140(T) and Adlercreutzia muris DSM 29508(T).</title>
        <authorList>
            <person name="Stoll D.A."/>
            <person name="Danylec N."/>
            <person name="Huch M."/>
        </authorList>
    </citation>
    <scope>NUCLEOTIDE SEQUENCE [LARGE SCALE GENOMIC DNA]</scope>
    <source>
        <strain evidence="8 9">DSM 29508</strain>
    </source>
</reference>
<sequence length="260" mass="29157">MDDTLVHFSEGEFLATLEELRWNLLNAYRPHLESPPQAYLLGGQSGAGKTTLHKIIRANHDGNIISINGDDYRKFHPRFPELQATYGDEAVDYTAPWAGRMTEALVDTLSAVGYNLIIEGTLRTAEVPMKTAALLRGRGYGVSLALMAVKPEISLVSCQIRYEEMRILGTTPRATDPAHHNKIIDQIVDNLAVLEESELFDGVFLYNRAQELLFPCEGAEKSASDALRDILFGPWTAEEERHYRKLQNKLARLKEKGPSF</sequence>
<comment type="caution">
    <text evidence="8">The sequence shown here is derived from an EMBL/GenBank/DDBJ whole genome shotgun (WGS) entry which is preliminary data.</text>
</comment>
<dbReference type="Gene3D" id="3.40.50.300">
    <property type="entry name" value="P-loop containing nucleotide triphosphate hydrolases"/>
    <property type="match status" value="1"/>
</dbReference>
<evidence type="ECO:0000256" key="5">
    <source>
        <dbReference type="ARBA" id="ARBA00032897"/>
    </source>
</evidence>
<dbReference type="EC" id="2.7.1.176" evidence="2"/>
<comment type="catalytic activity">
    <reaction evidence="6">
        <text>UDP-N-acetyl-alpha-D-glucosamine + ATP = UDP-N-acetyl-alpha-D-glucosamine 3'-phosphate + ADP + H(+)</text>
        <dbReference type="Rhea" id="RHEA:32671"/>
        <dbReference type="ChEBI" id="CHEBI:15378"/>
        <dbReference type="ChEBI" id="CHEBI:30616"/>
        <dbReference type="ChEBI" id="CHEBI:57705"/>
        <dbReference type="ChEBI" id="CHEBI:64353"/>
        <dbReference type="ChEBI" id="CHEBI:456216"/>
        <dbReference type="EC" id="2.7.1.176"/>
    </reaction>
</comment>
<dbReference type="Proteomes" id="UP000479639">
    <property type="component" value="Unassembled WGS sequence"/>
</dbReference>
<keyword evidence="3" id="KW-0547">Nucleotide-binding</keyword>
<dbReference type="RefSeq" id="WP_151431322.1">
    <property type="nucleotide sequence ID" value="NZ_JANJZI010000016.1"/>
</dbReference>
<protein>
    <recommendedName>
        <fullName evidence="5">UDP-N-acetylglucosamine kinase</fullName>
        <ecNumber evidence="2">2.7.1.176</ecNumber>
    </recommendedName>
    <alternativeName>
        <fullName evidence="5">UDP-N-acetylglucosamine kinase</fullName>
    </alternativeName>
</protein>
<evidence type="ECO:0000256" key="3">
    <source>
        <dbReference type="ARBA" id="ARBA00022741"/>
    </source>
</evidence>
<dbReference type="Pfam" id="PF06414">
    <property type="entry name" value="Zeta_toxin"/>
    <property type="match status" value="1"/>
</dbReference>
<keyword evidence="4" id="KW-0067">ATP-binding</keyword>
<evidence type="ECO:0000256" key="2">
    <source>
        <dbReference type="ARBA" id="ARBA00011963"/>
    </source>
</evidence>